<reference evidence="10" key="1">
    <citation type="submission" date="2019-03" db="EMBL/GenBank/DDBJ databases">
        <title>Long read genome sequence of the mycoparasitic Pythium oligandrum ATCC 38472 isolated from sugarbeet rhizosphere.</title>
        <authorList>
            <person name="Gaulin E."/>
        </authorList>
    </citation>
    <scope>NUCLEOTIDE SEQUENCE</scope>
    <source>
        <strain evidence="10">ATCC 38472_TT</strain>
    </source>
</reference>
<dbReference type="AlphaFoldDB" id="A0A8K1FBG0"/>
<evidence type="ECO:0000313" key="11">
    <source>
        <dbReference type="Proteomes" id="UP000794436"/>
    </source>
</evidence>
<dbReference type="InterPro" id="IPR050430">
    <property type="entry name" value="Peptidase_S1"/>
</dbReference>
<dbReference type="InterPro" id="IPR009003">
    <property type="entry name" value="Peptidase_S1_PA"/>
</dbReference>
<organism evidence="10 11">
    <name type="scientific">Pythium oligandrum</name>
    <name type="common">Mycoparasitic fungus</name>
    <dbReference type="NCBI Taxonomy" id="41045"/>
    <lineage>
        <taxon>Eukaryota</taxon>
        <taxon>Sar</taxon>
        <taxon>Stramenopiles</taxon>
        <taxon>Oomycota</taxon>
        <taxon>Peronosporomycetes</taxon>
        <taxon>Pythiales</taxon>
        <taxon>Pythiaceae</taxon>
        <taxon>Pythium</taxon>
    </lineage>
</organism>
<dbReference type="Pfam" id="PF00089">
    <property type="entry name" value="Trypsin"/>
    <property type="match status" value="2"/>
</dbReference>
<dbReference type="Gene3D" id="2.40.10.10">
    <property type="entry name" value="Trypsin-like serine proteases"/>
    <property type="match status" value="3"/>
</dbReference>
<keyword evidence="6" id="KW-0645">Protease</keyword>
<keyword evidence="2 8" id="KW-0732">Signal</keyword>
<feature type="compositionally biased region" description="Low complexity" evidence="7">
    <location>
        <begin position="280"/>
        <end position="292"/>
    </location>
</feature>
<dbReference type="GO" id="GO:0004252">
    <property type="term" value="F:serine-type endopeptidase activity"/>
    <property type="evidence" value="ECO:0007669"/>
    <property type="project" value="InterPro"/>
</dbReference>
<dbReference type="EMBL" id="SPLM01000146">
    <property type="protein sequence ID" value="TMW56086.1"/>
    <property type="molecule type" value="Genomic_DNA"/>
</dbReference>
<name>A0A8K1FBG0_PYTOL</name>
<feature type="region of interest" description="Disordered" evidence="7">
    <location>
        <begin position="273"/>
        <end position="309"/>
    </location>
</feature>
<keyword evidence="6" id="KW-0378">Hydrolase</keyword>
<evidence type="ECO:0000256" key="1">
    <source>
        <dbReference type="ARBA" id="ARBA00007664"/>
    </source>
</evidence>
<keyword evidence="6" id="KW-0720">Serine protease</keyword>
<dbReference type="InterPro" id="IPR018114">
    <property type="entry name" value="TRYPSIN_HIS"/>
</dbReference>
<dbReference type="InterPro" id="IPR043504">
    <property type="entry name" value="Peptidase_S1_PA_chymotrypsin"/>
</dbReference>
<dbReference type="InterPro" id="IPR001254">
    <property type="entry name" value="Trypsin_dom"/>
</dbReference>
<accession>A0A8K1FBG0</accession>
<dbReference type="Proteomes" id="UP000794436">
    <property type="component" value="Unassembled WGS sequence"/>
</dbReference>
<evidence type="ECO:0000256" key="7">
    <source>
        <dbReference type="SAM" id="MobiDB-lite"/>
    </source>
</evidence>
<dbReference type="InterPro" id="IPR001314">
    <property type="entry name" value="Peptidase_S1A"/>
</dbReference>
<gene>
    <name evidence="10" type="ORF">Poli38472_008734</name>
</gene>
<evidence type="ECO:0000313" key="10">
    <source>
        <dbReference type="EMBL" id="TMW56086.1"/>
    </source>
</evidence>
<dbReference type="PROSITE" id="PS50240">
    <property type="entry name" value="TRYPSIN_DOM"/>
    <property type="match status" value="1"/>
</dbReference>
<dbReference type="CDD" id="cd00190">
    <property type="entry name" value="Tryp_SPc"/>
    <property type="match status" value="1"/>
</dbReference>
<keyword evidence="5" id="KW-0325">Glycoprotein</keyword>
<dbReference type="OrthoDB" id="105698at2759"/>
<feature type="signal peptide" evidence="8">
    <location>
        <begin position="1"/>
        <end position="24"/>
    </location>
</feature>
<evidence type="ECO:0000259" key="9">
    <source>
        <dbReference type="PROSITE" id="PS50240"/>
    </source>
</evidence>
<feature type="region of interest" description="Disordered" evidence="7">
    <location>
        <begin position="1068"/>
        <end position="1088"/>
    </location>
</feature>
<feature type="chain" id="PRO_5035421988" description="Peptidase S1 domain-containing protein" evidence="8">
    <location>
        <begin position="25"/>
        <end position="1177"/>
    </location>
</feature>
<protein>
    <recommendedName>
        <fullName evidence="9">Peptidase S1 domain-containing protein</fullName>
    </recommendedName>
</protein>
<feature type="domain" description="Peptidase S1" evidence="9">
    <location>
        <begin position="797"/>
        <end position="1031"/>
    </location>
</feature>
<dbReference type="PROSITE" id="PS00135">
    <property type="entry name" value="TRYPSIN_SER"/>
    <property type="match status" value="1"/>
</dbReference>
<evidence type="ECO:0000256" key="5">
    <source>
        <dbReference type="ARBA" id="ARBA00023180"/>
    </source>
</evidence>
<evidence type="ECO:0000256" key="4">
    <source>
        <dbReference type="ARBA" id="ARBA00023157"/>
    </source>
</evidence>
<dbReference type="SUPFAM" id="SSF50494">
    <property type="entry name" value="Trypsin-like serine proteases"/>
    <property type="match status" value="3"/>
</dbReference>
<feature type="compositionally biased region" description="Low complexity" evidence="7">
    <location>
        <begin position="1071"/>
        <end position="1088"/>
    </location>
</feature>
<dbReference type="InterPro" id="IPR033116">
    <property type="entry name" value="TRYPSIN_SER"/>
</dbReference>
<evidence type="ECO:0000256" key="3">
    <source>
        <dbReference type="ARBA" id="ARBA00023026"/>
    </source>
</evidence>
<sequence length="1177" mass="125595">MVRPVSVAAVSGMALSTLLPDVSGLVVNETNVFTIASTDLMSLPSVTKAYEHVPRDIPWTLLSTQSALTPDSNTSECLAIMIAPLTTLTTASCVQKNLTSSSAKMLGGTLAIPYTDSKNARQWTVRQSLVFVHPKYKEDPERYDFALALLDTPLEESVETMVLDAEEDGFGEDTFKVVSVSREGSLDASVQKSGDGCAKNTTGTSCLEVTWPEGSTCKQVINNSPGIHAVIRKSAVLSGVVDSTWNCDSTDAHKAVGIVSRVANAREFIDEVSEDHRWSSDPAPSSSGSSSSETGVTDPVDSWTIGSGNTGSDQDSFASWRLMILNGFAYLTSSSDLPDDPREIGDYGGVAVLIARRFLLTKASWLRGSTPVEYAHFAMASTRIRRTIVQNGTHDDALVIVELEEDAPDSPASIRVFPDAPPLYKDIPQLALTVFSDSVFSNGTDLTNRRPFDVFAGQASVDGTFCGLSSVGKDEYCIQSAEIIAKMNPEVLPMSESFLSFDGEIVGLSKATSVNNDDSRVSQAFDSLGSVQTRWFLDQVTNSSVQWNEGEIGKTAAAHSITYIPVLFGEDTAELACSGVFISSQYVLTTASCVKDHELLWVAYRTSFDSMKTYGMPAEEILKINTKTVNASADAWNDPRRPAHAIPVDTVTPHPGFSATSFGKSHDVAIIKLSGAYESIEAPALWAGHLVTPVRVVEVGLDQNHTETFSVTTDQGCDDELVCVATACASPQRRLRSMGTEQLTQALVNSVGFVPYFVGFAVGSTSGASCTTQYFAVNDNMNFINAVSAGHTWSESLSSGFDAPILKPTPAPAPVSMPYVVGLRMTKDGQNFCGGSLIAPQFVLTAAHCVKEGIVNWVSIGSAESAGLNTEPIRVVQDRTHIHPSYDAQKFSFDAAILTLEVAAYATPIALDTVPDFPDNFKAAMYGYGVESPTSNVLSPTLHTRQLSLLSKQSCKNKLSVKDDSVLCAVAPQGFDACTGDSGGPLVVTGADGKESLAGLVSAGYGCGVEGVPGLYLRVSTVRSFINAYVTDPTWTGVAVGPISSTPSPSSGNASDLSDYKLEERNHQLNGSTSTSTTPQTPSTAGTTFEGALSITKLKDVTSWTNVKVLEFFVGDTKSTWTPDGLFNASNVLTLYSSGDLSSLLAVVEKHNKLPLNQRKERFARAPDAISTHQCDV</sequence>
<dbReference type="PANTHER" id="PTHR24276">
    <property type="entry name" value="POLYSERASE-RELATED"/>
    <property type="match status" value="1"/>
</dbReference>
<evidence type="ECO:0000256" key="2">
    <source>
        <dbReference type="ARBA" id="ARBA00022729"/>
    </source>
</evidence>
<dbReference type="GO" id="GO:0006508">
    <property type="term" value="P:proteolysis"/>
    <property type="evidence" value="ECO:0007669"/>
    <property type="project" value="UniProtKB-KW"/>
</dbReference>
<evidence type="ECO:0000256" key="6">
    <source>
        <dbReference type="RuleBase" id="RU363034"/>
    </source>
</evidence>
<dbReference type="SMART" id="SM00020">
    <property type="entry name" value="Tryp_SPc"/>
    <property type="match status" value="1"/>
</dbReference>
<comment type="caution">
    <text evidence="10">The sequence shown here is derived from an EMBL/GenBank/DDBJ whole genome shotgun (WGS) entry which is preliminary data.</text>
</comment>
<dbReference type="PROSITE" id="PS00134">
    <property type="entry name" value="TRYPSIN_HIS"/>
    <property type="match status" value="1"/>
</dbReference>
<keyword evidence="4" id="KW-1015">Disulfide bond</keyword>
<keyword evidence="11" id="KW-1185">Reference proteome</keyword>
<proteinExistence type="inferred from homology"/>
<evidence type="ECO:0000256" key="8">
    <source>
        <dbReference type="SAM" id="SignalP"/>
    </source>
</evidence>
<keyword evidence="3" id="KW-0843">Virulence</keyword>
<comment type="similarity">
    <text evidence="1">Belongs to the peptidase S1 family.</text>
</comment>
<dbReference type="PANTHER" id="PTHR24276:SF98">
    <property type="entry name" value="FI18310P1-RELATED"/>
    <property type="match status" value="1"/>
</dbReference>
<dbReference type="PRINTS" id="PR00722">
    <property type="entry name" value="CHYMOTRYPSIN"/>
</dbReference>